<evidence type="ECO:0000256" key="1">
    <source>
        <dbReference type="SAM" id="Phobius"/>
    </source>
</evidence>
<evidence type="ECO:0000313" key="2">
    <source>
        <dbReference type="EMBL" id="HIR54657.1"/>
    </source>
</evidence>
<evidence type="ECO:0000313" key="3">
    <source>
        <dbReference type="Proteomes" id="UP000824238"/>
    </source>
</evidence>
<keyword evidence="1" id="KW-0472">Membrane</keyword>
<comment type="caution">
    <text evidence="2">The sequence shown here is derived from an EMBL/GenBank/DDBJ whole genome shotgun (WGS) entry which is preliminary data.</text>
</comment>
<feature type="transmembrane region" description="Helical" evidence="1">
    <location>
        <begin position="77"/>
        <end position="98"/>
    </location>
</feature>
<name>A0A9D1DKQ5_9FIRM</name>
<reference evidence="2" key="1">
    <citation type="submission" date="2020-10" db="EMBL/GenBank/DDBJ databases">
        <authorList>
            <person name="Gilroy R."/>
        </authorList>
    </citation>
    <scope>NUCLEOTIDE SEQUENCE</scope>
    <source>
        <strain evidence="2">ChiGjej3B3-7149</strain>
    </source>
</reference>
<protein>
    <submittedName>
        <fullName evidence="2">Uncharacterized protein</fullName>
    </submittedName>
</protein>
<accession>A0A9D1DKQ5</accession>
<proteinExistence type="predicted"/>
<keyword evidence="1" id="KW-0812">Transmembrane</keyword>
<sequence>MSKLHKKMVALGNLSHHSYDSIVAACGEPKEKKPCTFSDIGEGFRATWSDGVFVLTLNFGKEGAYCGIYHHRNWEPYIVTAIVSVVIIAGALIGGYFMRQAKAAEAAPNEIVETALEYGDEYQEVYL</sequence>
<organism evidence="2 3">
    <name type="scientific">Candidatus Scatomorpha intestinigallinarum</name>
    <dbReference type="NCBI Taxonomy" id="2840923"/>
    <lineage>
        <taxon>Bacteria</taxon>
        <taxon>Bacillati</taxon>
        <taxon>Bacillota</taxon>
        <taxon>Clostridia</taxon>
        <taxon>Eubacteriales</taxon>
        <taxon>Candidatus Scatomorpha</taxon>
    </lineage>
</organism>
<dbReference type="AlphaFoldDB" id="A0A9D1DKQ5"/>
<keyword evidence="1" id="KW-1133">Transmembrane helix</keyword>
<dbReference type="Proteomes" id="UP000824238">
    <property type="component" value="Unassembled WGS sequence"/>
</dbReference>
<reference evidence="2" key="2">
    <citation type="journal article" date="2021" name="PeerJ">
        <title>Extensive microbial diversity within the chicken gut microbiome revealed by metagenomics and culture.</title>
        <authorList>
            <person name="Gilroy R."/>
            <person name="Ravi A."/>
            <person name="Getino M."/>
            <person name="Pursley I."/>
            <person name="Horton D.L."/>
            <person name="Alikhan N.F."/>
            <person name="Baker D."/>
            <person name="Gharbi K."/>
            <person name="Hall N."/>
            <person name="Watson M."/>
            <person name="Adriaenssens E.M."/>
            <person name="Foster-Nyarko E."/>
            <person name="Jarju S."/>
            <person name="Secka A."/>
            <person name="Antonio M."/>
            <person name="Oren A."/>
            <person name="Chaudhuri R.R."/>
            <person name="La Ragione R."/>
            <person name="Hildebrand F."/>
            <person name="Pallen M.J."/>
        </authorList>
    </citation>
    <scope>NUCLEOTIDE SEQUENCE</scope>
    <source>
        <strain evidence="2">ChiGjej3B3-7149</strain>
    </source>
</reference>
<dbReference type="EMBL" id="DVHH01000088">
    <property type="protein sequence ID" value="HIR54657.1"/>
    <property type="molecule type" value="Genomic_DNA"/>
</dbReference>
<gene>
    <name evidence="2" type="ORF">IAD36_03515</name>
</gene>